<dbReference type="Gene3D" id="2.60.120.200">
    <property type="match status" value="1"/>
</dbReference>
<name>A0ABV5J9C1_9BACT</name>
<proteinExistence type="inferred from homology"/>
<protein>
    <submittedName>
        <fullName evidence="6">Glycoside hydrolase 43 family protein</fullName>
    </submittedName>
</protein>
<gene>
    <name evidence="6" type="ORF">ACFFUR_16625</name>
</gene>
<evidence type="ECO:0000313" key="6">
    <source>
        <dbReference type="EMBL" id="MFB9213443.1"/>
    </source>
</evidence>
<keyword evidence="3 4" id="KW-0326">Glycosidase</keyword>
<evidence type="ECO:0000256" key="4">
    <source>
        <dbReference type="RuleBase" id="RU361187"/>
    </source>
</evidence>
<evidence type="ECO:0000256" key="3">
    <source>
        <dbReference type="ARBA" id="ARBA00023295"/>
    </source>
</evidence>
<dbReference type="PANTHER" id="PTHR42812:SF12">
    <property type="entry name" value="BETA-XYLOSIDASE-RELATED"/>
    <property type="match status" value="1"/>
</dbReference>
<dbReference type="InterPro" id="IPR013320">
    <property type="entry name" value="ConA-like_dom_sf"/>
</dbReference>
<feature type="domain" description="Beta-xylosidase C-terminal Concanavalin A-like" evidence="5">
    <location>
        <begin position="360"/>
        <end position="556"/>
    </location>
</feature>
<comment type="similarity">
    <text evidence="1 4">Belongs to the glycosyl hydrolase 43 family.</text>
</comment>
<dbReference type="SUPFAM" id="SSF75005">
    <property type="entry name" value="Arabinanase/levansucrase/invertase"/>
    <property type="match status" value="1"/>
</dbReference>
<dbReference type="PANTHER" id="PTHR42812">
    <property type="entry name" value="BETA-XYLOSIDASE"/>
    <property type="match status" value="1"/>
</dbReference>
<evidence type="ECO:0000313" key="7">
    <source>
        <dbReference type="Proteomes" id="UP001589654"/>
    </source>
</evidence>
<dbReference type="Gene3D" id="2.115.10.20">
    <property type="entry name" value="Glycosyl hydrolase domain, family 43"/>
    <property type="match status" value="1"/>
</dbReference>
<keyword evidence="7" id="KW-1185">Reference proteome</keyword>
<evidence type="ECO:0000256" key="1">
    <source>
        <dbReference type="ARBA" id="ARBA00009865"/>
    </source>
</evidence>
<sequence>MNKVNSLLLMGFCGLLWSFEGVSQQEMSKENIAGFEFNDQPYVSNVWVSDQGDGTFTNPVLYADYSDPDVIRIGDDYFMTVSSFNCTPGLPILHSNDLVNWQIVNYALDKQIPEEVFAVPQHSKGVWAPTIRYHEDMYYIYWGDPDFGVYMVKTDDPYGKWSEPLLVLEGKGIIDPSPLWDGDQAYLVHAWAGSRAGVNSLLTIRKMNWEGTMVLDEGKHVFDGHEKHHTVEGPKLYKKDGYYYMCAPAGGVEQGWQLVLRSKNIYGPYEEKIVMEQGSTDINGPHQGAWVDTQKGESWFVHFQDQGVYGRVLHLNQINWAEGWPLMGKDLDGNGIGEPLKKYTKPNVGGSYPMATPQESDDFENGSPGLQWQWYANPSVKWSAQIPGTDYLRLFAMSKKDLPNLWDQPNLLMQKLPAPDFSAITKVKLGIEWDTPGKIAGLIMMGQSYGYVGIIYEDGDYYVRQVTCADAIDGSPEKVVEEFKLNSNEVFLKMEVSAPLATCYYSYSEDGENYKPIGEAFEAKKDLWISAKMGLFCVSESDVRMGSYADFDWFRVNPIQ</sequence>
<dbReference type="Proteomes" id="UP001589654">
    <property type="component" value="Unassembled WGS sequence"/>
</dbReference>
<accession>A0ABV5J9C1</accession>
<evidence type="ECO:0000256" key="2">
    <source>
        <dbReference type="ARBA" id="ARBA00022801"/>
    </source>
</evidence>
<keyword evidence="2 4" id="KW-0378">Hydrolase</keyword>
<evidence type="ECO:0000259" key="5">
    <source>
        <dbReference type="Pfam" id="PF17851"/>
    </source>
</evidence>
<dbReference type="RefSeq" id="WP_290249025.1">
    <property type="nucleotide sequence ID" value="NZ_JAUFQT010000002.1"/>
</dbReference>
<dbReference type="EMBL" id="JBHMEW010000068">
    <property type="protein sequence ID" value="MFB9213443.1"/>
    <property type="molecule type" value="Genomic_DNA"/>
</dbReference>
<comment type="caution">
    <text evidence="6">The sequence shown here is derived from an EMBL/GenBank/DDBJ whole genome shotgun (WGS) entry which is preliminary data.</text>
</comment>
<reference evidence="6 7" key="1">
    <citation type="submission" date="2024-09" db="EMBL/GenBank/DDBJ databases">
        <authorList>
            <person name="Sun Q."/>
            <person name="Mori K."/>
        </authorList>
    </citation>
    <scope>NUCLEOTIDE SEQUENCE [LARGE SCALE GENOMIC DNA]</scope>
    <source>
        <strain evidence="6 7">CECT 7682</strain>
    </source>
</reference>
<organism evidence="6 7">
    <name type="scientific">Echinicola jeungdonensis</name>
    <dbReference type="NCBI Taxonomy" id="709343"/>
    <lineage>
        <taxon>Bacteria</taxon>
        <taxon>Pseudomonadati</taxon>
        <taxon>Bacteroidota</taxon>
        <taxon>Cytophagia</taxon>
        <taxon>Cytophagales</taxon>
        <taxon>Cyclobacteriaceae</taxon>
        <taxon>Echinicola</taxon>
    </lineage>
</organism>
<dbReference type="InterPro" id="IPR023296">
    <property type="entry name" value="Glyco_hydro_beta-prop_sf"/>
</dbReference>
<dbReference type="InterPro" id="IPR041542">
    <property type="entry name" value="GH43_C2"/>
</dbReference>
<dbReference type="SUPFAM" id="SSF49899">
    <property type="entry name" value="Concanavalin A-like lectins/glucanases"/>
    <property type="match status" value="1"/>
</dbReference>
<dbReference type="Pfam" id="PF04616">
    <property type="entry name" value="Glyco_hydro_43"/>
    <property type="match status" value="1"/>
</dbReference>
<dbReference type="Pfam" id="PF17851">
    <property type="entry name" value="GH43_C2"/>
    <property type="match status" value="1"/>
</dbReference>
<dbReference type="CDD" id="cd09001">
    <property type="entry name" value="GH43_FsAxh1-like"/>
    <property type="match status" value="1"/>
</dbReference>
<dbReference type="GO" id="GO:0016787">
    <property type="term" value="F:hydrolase activity"/>
    <property type="evidence" value="ECO:0007669"/>
    <property type="project" value="UniProtKB-KW"/>
</dbReference>
<dbReference type="InterPro" id="IPR006710">
    <property type="entry name" value="Glyco_hydro_43"/>
</dbReference>
<dbReference type="InterPro" id="IPR051795">
    <property type="entry name" value="Glycosyl_Hydrlase_43"/>
</dbReference>